<evidence type="ECO:0000313" key="3">
    <source>
        <dbReference type="Proteomes" id="UP000034462"/>
    </source>
</evidence>
<evidence type="ECO:0008006" key="4">
    <source>
        <dbReference type="Google" id="ProtNLM"/>
    </source>
</evidence>
<evidence type="ECO:0000313" key="2">
    <source>
        <dbReference type="EMBL" id="KKU93381.1"/>
    </source>
</evidence>
<sequence length="625" mass="69291">MRIFEFQFNPKAHKDRFFRVFPGEPPKGTEEFGSLYLMGELANAIPANADFLDRLFNVISQTYYASDQQAQSTSQRLKGALKKANEFLTEESKQGNVDWLGNLHVLVLLLAPAGDGYALYFAKAGRTQLWMARSGSLVDAGKSVERRAENEGSLKVFGSVGSGRAIPGDRIMGLTEDVFAFFSKENFLQTVAQLKEEKQFHHLFKTKHKEMDSLAGILFFVFVEAPAKVQEKAKGEPARAGGSRLKIPFLAGLPAQVGVPRFSLPALPRPRFKPALLAMLRPPAVSLPLLPGASSLKKKILFFLASAAKRRAGLLALFLLVLLLGFAILGGEPRRGSDASDRQSSQVGPTEISAEQRALYNVREIAEPDVVFELPANFAAENPQYMIQMSSRFYFFGPASPKILIFDGEINTFESVTVGKNLAFGTAFGDSLLFFAEPDTILSFSTFTNAVVFRPAVSFLPEAQLKGMEQYGGNLYFFDARSGDIFRFSISQNSPTAAASWLDPLSSKKPVNAQAMGIDGNIWILTQDNEIQRYFRGSYEESLRPDIFPVFRAVRLLKTSSQLPYLYLLEPAEWRAVILSKSGQVVLQYRSSVFANVRDFSVSADGQTMYFFDGAKLYRISVEII</sequence>
<keyword evidence="1" id="KW-0812">Transmembrane</keyword>
<reference evidence="2 3" key="1">
    <citation type="journal article" date="2015" name="Nature">
        <title>rRNA introns, odd ribosomes, and small enigmatic genomes across a large radiation of phyla.</title>
        <authorList>
            <person name="Brown C.T."/>
            <person name="Hug L.A."/>
            <person name="Thomas B.C."/>
            <person name="Sharon I."/>
            <person name="Castelle C.J."/>
            <person name="Singh A."/>
            <person name="Wilkins M.J."/>
            <person name="Williams K.H."/>
            <person name="Banfield J.F."/>
        </authorList>
    </citation>
    <scope>NUCLEOTIDE SEQUENCE [LARGE SCALE GENOMIC DNA]</scope>
</reference>
<keyword evidence="1" id="KW-0472">Membrane</keyword>
<protein>
    <recommendedName>
        <fullName evidence="4">PPM-type phosphatase domain-containing protein</fullName>
    </recommendedName>
</protein>
<accession>A0A837ILH8</accession>
<name>A0A837ILH8_9BACT</name>
<dbReference type="AlphaFoldDB" id="A0A837ILH8"/>
<proteinExistence type="predicted"/>
<dbReference type="SUPFAM" id="SSF63825">
    <property type="entry name" value="YWTD domain"/>
    <property type="match status" value="1"/>
</dbReference>
<evidence type="ECO:0000256" key="1">
    <source>
        <dbReference type="SAM" id="Phobius"/>
    </source>
</evidence>
<dbReference type="EMBL" id="LCPH01000002">
    <property type="protein sequence ID" value="KKU93381.1"/>
    <property type="molecule type" value="Genomic_DNA"/>
</dbReference>
<organism evidence="2 3">
    <name type="scientific">Candidatus Yanofskybacteria bacterium GW2011_GWC1_48_11</name>
    <dbReference type="NCBI Taxonomy" id="1619027"/>
    <lineage>
        <taxon>Bacteria</taxon>
        <taxon>Candidatus Yanofskyibacteriota</taxon>
    </lineage>
</organism>
<dbReference type="Proteomes" id="UP000034462">
    <property type="component" value="Unassembled WGS sequence"/>
</dbReference>
<keyword evidence="1" id="KW-1133">Transmembrane helix</keyword>
<gene>
    <name evidence="2" type="ORF">UY25_C0002G0105</name>
</gene>
<comment type="caution">
    <text evidence="2">The sequence shown here is derived from an EMBL/GenBank/DDBJ whole genome shotgun (WGS) entry which is preliminary data.</text>
</comment>
<feature type="transmembrane region" description="Helical" evidence="1">
    <location>
        <begin position="312"/>
        <end position="331"/>
    </location>
</feature>